<proteinExistence type="predicted"/>
<organism evidence="2 3">
    <name type="scientific">Miscanthus lutarioriparius</name>
    <dbReference type="NCBI Taxonomy" id="422564"/>
    <lineage>
        <taxon>Eukaryota</taxon>
        <taxon>Viridiplantae</taxon>
        <taxon>Streptophyta</taxon>
        <taxon>Embryophyta</taxon>
        <taxon>Tracheophyta</taxon>
        <taxon>Spermatophyta</taxon>
        <taxon>Magnoliopsida</taxon>
        <taxon>Liliopsida</taxon>
        <taxon>Poales</taxon>
        <taxon>Poaceae</taxon>
        <taxon>PACMAD clade</taxon>
        <taxon>Panicoideae</taxon>
        <taxon>Andropogonodae</taxon>
        <taxon>Andropogoneae</taxon>
        <taxon>Saccharinae</taxon>
        <taxon>Miscanthus</taxon>
    </lineage>
</organism>
<dbReference type="EMBL" id="CAJGYO010000010">
    <property type="protein sequence ID" value="CAD6257552.1"/>
    <property type="molecule type" value="Genomic_DNA"/>
</dbReference>
<dbReference type="Pfam" id="PF00646">
    <property type="entry name" value="F-box"/>
    <property type="match status" value="1"/>
</dbReference>
<dbReference type="PANTHER" id="PTHR33110:SF131">
    <property type="entry name" value="F-BOX DOMAIN CONTAINING PROTEIN"/>
    <property type="match status" value="1"/>
</dbReference>
<dbReference type="InterPro" id="IPR001810">
    <property type="entry name" value="F-box_dom"/>
</dbReference>
<dbReference type="SMART" id="SM00256">
    <property type="entry name" value="FBOX"/>
    <property type="match status" value="1"/>
</dbReference>
<sequence length="144" mass="16258">MTAPQPPPAPTNFLADNKFPDDLVVSILGRVPCKDDRASMSLVCKAWHDRIDRLIKEKRTPPAPPPLPWLLLPSRFRNDPAFFRAACVLSGCCVHPHHNHRTILPPEARFVGSYDGAWIFLYSDEMRAHGLLNLRTPARARSRS</sequence>
<reference evidence="2" key="1">
    <citation type="submission" date="2020-10" db="EMBL/GenBank/DDBJ databases">
        <authorList>
            <person name="Han B."/>
            <person name="Lu T."/>
            <person name="Zhao Q."/>
            <person name="Huang X."/>
            <person name="Zhao Y."/>
        </authorList>
    </citation>
    <scope>NUCLEOTIDE SEQUENCE</scope>
</reference>
<dbReference type="SUPFAM" id="SSF81383">
    <property type="entry name" value="F-box domain"/>
    <property type="match status" value="1"/>
</dbReference>
<accession>A0A811QN52</accession>
<dbReference type="PANTHER" id="PTHR33110">
    <property type="entry name" value="F-BOX/KELCH-REPEAT PROTEIN-RELATED"/>
    <property type="match status" value="1"/>
</dbReference>
<comment type="caution">
    <text evidence="2">The sequence shown here is derived from an EMBL/GenBank/DDBJ whole genome shotgun (WGS) entry which is preliminary data.</text>
</comment>
<evidence type="ECO:0000313" key="2">
    <source>
        <dbReference type="EMBL" id="CAD6257552.1"/>
    </source>
</evidence>
<dbReference type="OrthoDB" id="1279258at2759"/>
<dbReference type="AlphaFoldDB" id="A0A811QN52"/>
<protein>
    <recommendedName>
        <fullName evidence="1">F-box domain-containing protein</fullName>
    </recommendedName>
</protein>
<gene>
    <name evidence="2" type="ORF">NCGR_LOCUS41037</name>
</gene>
<feature type="domain" description="F-box" evidence="1">
    <location>
        <begin position="19"/>
        <end position="60"/>
    </location>
</feature>
<name>A0A811QN52_9POAL</name>
<keyword evidence="3" id="KW-1185">Reference proteome</keyword>
<dbReference type="InterPro" id="IPR036047">
    <property type="entry name" value="F-box-like_dom_sf"/>
</dbReference>
<evidence type="ECO:0000259" key="1">
    <source>
        <dbReference type="SMART" id="SM00256"/>
    </source>
</evidence>
<evidence type="ECO:0000313" key="3">
    <source>
        <dbReference type="Proteomes" id="UP000604825"/>
    </source>
</evidence>
<dbReference type="Proteomes" id="UP000604825">
    <property type="component" value="Unassembled WGS sequence"/>
</dbReference>
<dbReference type="Gene3D" id="1.20.1280.50">
    <property type="match status" value="1"/>
</dbReference>